<comment type="caution">
    <text evidence="1">The sequence shown here is derived from an EMBL/GenBank/DDBJ whole genome shotgun (WGS) entry which is preliminary data.</text>
</comment>
<dbReference type="Pfam" id="PF10109">
    <property type="entry name" value="Phage_TAC_7"/>
    <property type="match status" value="1"/>
</dbReference>
<dbReference type="RefSeq" id="WP_111353641.1">
    <property type="nucleotide sequence ID" value="NZ_QEQF01000002.1"/>
</dbReference>
<sequence length="91" mass="10076">MSDVIVALDFPIQDGEGKTITELKIRRPKAKDIRKMKGSTDIEQSISLLSIVTGLVPEDLDELDIADFKRAAEVVEKMQKGKLNSPHSTQP</sequence>
<evidence type="ECO:0000313" key="2">
    <source>
        <dbReference type="Proteomes" id="UP000253945"/>
    </source>
</evidence>
<dbReference type="AlphaFoldDB" id="A0A369ZTY4"/>
<reference evidence="1 2" key="1">
    <citation type="submission" date="2018-05" db="EMBL/GenBank/DDBJ databases">
        <title>Draft Genome Sequences for a Diverse set of 7 Haemophilus Species.</title>
        <authorList>
            <person name="Nichols M."/>
            <person name="Topaz N."/>
            <person name="Wang X."/>
            <person name="Wang X."/>
            <person name="Boxrud D."/>
        </authorList>
    </citation>
    <scope>NUCLEOTIDE SEQUENCE [LARGE SCALE GENOMIC DNA]</scope>
    <source>
        <strain evidence="1 2">C2014016342</strain>
    </source>
</reference>
<evidence type="ECO:0000313" key="1">
    <source>
        <dbReference type="EMBL" id="RDF11266.1"/>
    </source>
</evidence>
<protein>
    <submittedName>
        <fullName evidence="1">Phage tail assembly protein</fullName>
    </submittedName>
</protein>
<dbReference type="InterPro" id="IPR019289">
    <property type="entry name" value="Phage_tail_E/E"/>
</dbReference>
<keyword evidence="2" id="KW-1185">Reference proteome</keyword>
<dbReference type="STRING" id="736.B0184_09615"/>
<dbReference type="EMBL" id="QEQF01000002">
    <property type="protein sequence ID" value="RDF11266.1"/>
    <property type="molecule type" value="Genomic_DNA"/>
</dbReference>
<proteinExistence type="predicted"/>
<name>A0A369ZTY4_9PAST</name>
<organism evidence="1 2">
    <name type="scientific">Haemophilus paraphrohaemolyticus</name>
    <dbReference type="NCBI Taxonomy" id="736"/>
    <lineage>
        <taxon>Bacteria</taxon>
        <taxon>Pseudomonadati</taxon>
        <taxon>Pseudomonadota</taxon>
        <taxon>Gammaproteobacteria</taxon>
        <taxon>Pasteurellales</taxon>
        <taxon>Pasteurellaceae</taxon>
        <taxon>Haemophilus</taxon>
    </lineage>
</organism>
<dbReference type="Proteomes" id="UP000253945">
    <property type="component" value="Unassembled WGS sequence"/>
</dbReference>
<gene>
    <name evidence="1" type="ORF">DPV92_03135</name>
</gene>
<accession>A0A369ZTY4</accession>